<dbReference type="EMBL" id="JAHVHU010000003">
    <property type="protein sequence ID" value="MBY5957007.1"/>
    <property type="molecule type" value="Genomic_DNA"/>
</dbReference>
<keyword evidence="1" id="KW-0540">Nuclease</keyword>
<dbReference type="InterPro" id="IPR036866">
    <property type="entry name" value="RibonucZ/Hydroxyglut_hydro"/>
</dbReference>
<dbReference type="InterPro" id="IPR050698">
    <property type="entry name" value="MBL"/>
</dbReference>
<accession>A0A953HJS5</accession>
<dbReference type="NCBIfam" id="TIGR04122">
    <property type="entry name" value="Xnuc_lig_assoc"/>
    <property type="match status" value="1"/>
</dbReference>
<comment type="caution">
    <text evidence="1">The sequence shown here is derived from an EMBL/GenBank/DDBJ whole genome shotgun (WGS) entry which is preliminary data.</text>
</comment>
<dbReference type="AlphaFoldDB" id="A0A953HJS5"/>
<dbReference type="PANTHER" id="PTHR11203:SF49">
    <property type="entry name" value="BLL1145 PROTEIN"/>
    <property type="match status" value="1"/>
</dbReference>
<name>A0A953HJS5_9BACT</name>
<dbReference type="EC" id="3.1.-.-" evidence="1"/>
<dbReference type="RefSeq" id="WP_222578531.1">
    <property type="nucleotide sequence ID" value="NZ_JAHVHU010000003.1"/>
</dbReference>
<sequence length="342" mass="38057">MINSYLKYTDKGIFCIPGKFYLDPWKPVDRAIISHGHADHARPGMKHYLCHHFTTPVIQHRISSDISVVSKAYGEVTDIHGVKVSLHPAGHLIGSSQIRLEYKGEVAVFSGDYKVAPDGLSAPFEPVQCHTFITESTFGLPIYRWEPQEVLFNKIKNWVSQNQAKGYTSIFLGYSLGKAQRIMKLVEGLGQVYVHTAIENVNKAIESAGFPLPDRQIMNIENKTDMEGKIVVAPPALFGSKMIKKIPHGRTAMCSGWMQVRGSRRWRAVDAGFAVSDHADWDGLLGAIKATEASKVFVTHGYQATLAKYLNEKGYEAYELLTGYGEKDEAGVDTENEENKPV</sequence>
<keyword evidence="2" id="KW-1185">Reference proteome</keyword>
<dbReference type="SUPFAM" id="SSF56281">
    <property type="entry name" value="Metallo-hydrolase/oxidoreductase"/>
    <property type="match status" value="1"/>
</dbReference>
<dbReference type="Proteomes" id="UP000753961">
    <property type="component" value="Unassembled WGS sequence"/>
</dbReference>
<keyword evidence="1" id="KW-0269">Exonuclease</keyword>
<evidence type="ECO:0000313" key="1">
    <source>
        <dbReference type="EMBL" id="MBY5957007.1"/>
    </source>
</evidence>
<reference evidence="1" key="1">
    <citation type="submission" date="2021-06" db="EMBL/GenBank/DDBJ databases">
        <title>44 bacteria genomes isolated from Dapeng, Shenzhen.</title>
        <authorList>
            <person name="Zheng W."/>
            <person name="Yu S."/>
            <person name="Huang Y."/>
        </authorList>
    </citation>
    <scope>NUCLEOTIDE SEQUENCE</scope>
    <source>
        <strain evidence="1">DP5N28-2</strain>
    </source>
</reference>
<protein>
    <submittedName>
        <fullName evidence="1">Ligase-associated DNA damage response exonuclease</fullName>
        <ecNumber evidence="1">3.1.-.-</ecNumber>
    </submittedName>
</protein>
<dbReference type="GO" id="GO:0004521">
    <property type="term" value="F:RNA endonuclease activity"/>
    <property type="evidence" value="ECO:0007669"/>
    <property type="project" value="TreeGrafter"/>
</dbReference>
<proteinExistence type="predicted"/>
<dbReference type="Gene3D" id="3.60.15.10">
    <property type="entry name" value="Ribonuclease Z/Hydroxyacylglutathione hydrolase-like"/>
    <property type="match status" value="1"/>
</dbReference>
<dbReference type="PANTHER" id="PTHR11203">
    <property type="entry name" value="CLEAVAGE AND POLYADENYLATION SPECIFICITY FACTOR FAMILY MEMBER"/>
    <property type="match status" value="1"/>
</dbReference>
<dbReference type="InterPro" id="IPR026360">
    <property type="entry name" value="Xnuc_lig_assoc"/>
</dbReference>
<keyword evidence="1" id="KW-0436">Ligase</keyword>
<keyword evidence="1" id="KW-0378">Hydrolase</keyword>
<dbReference type="GO" id="GO:0004527">
    <property type="term" value="F:exonuclease activity"/>
    <property type="evidence" value="ECO:0007669"/>
    <property type="project" value="UniProtKB-KW"/>
</dbReference>
<evidence type="ECO:0000313" key="2">
    <source>
        <dbReference type="Proteomes" id="UP000753961"/>
    </source>
</evidence>
<organism evidence="1 2">
    <name type="scientific">Membranihabitans marinus</name>
    <dbReference type="NCBI Taxonomy" id="1227546"/>
    <lineage>
        <taxon>Bacteria</taxon>
        <taxon>Pseudomonadati</taxon>
        <taxon>Bacteroidota</taxon>
        <taxon>Saprospiria</taxon>
        <taxon>Saprospirales</taxon>
        <taxon>Saprospiraceae</taxon>
        <taxon>Membranihabitans</taxon>
    </lineage>
</organism>
<gene>
    <name evidence="1" type="ORF">KUV50_02595</name>
</gene>
<dbReference type="GO" id="GO:0016874">
    <property type="term" value="F:ligase activity"/>
    <property type="evidence" value="ECO:0007669"/>
    <property type="project" value="UniProtKB-KW"/>
</dbReference>